<evidence type="ECO:0000256" key="1">
    <source>
        <dbReference type="ARBA" id="ARBA00004651"/>
    </source>
</evidence>
<accession>A0A154P5P1</accession>
<keyword evidence="6" id="KW-0675">Receptor</keyword>
<dbReference type="Proteomes" id="UP000076502">
    <property type="component" value="Unassembled WGS sequence"/>
</dbReference>
<evidence type="ECO:0000256" key="9">
    <source>
        <dbReference type="SAM" id="SignalP"/>
    </source>
</evidence>
<dbReference type="EMBL" id="KQ434809">
    <property type="protein sequence ID" value="KZC06508.1"/>
    <property type="molecule type" value="Genomic_DNA"/>
</dbReference>
<evidence type="ECO:0000256" key="3">
    <source>
        <dbReference type="ARBA" id="ARBA00022692"/>
    </source>
</evidence>
<dbReference type="InterPro" id="IPR052192">
    <property type="entry name" value="Insect_Ionotropic_Sensory_Rcpt"/>
</dbReference>
<keyword evidence="9" id="KW-0732">Signal</keyword>
<feature type="chain" id="PRO_5007599278" evidence="9">
    <location>
        <begin position="22"/>
        <end position="616"/>
    </location>
</feature>
<proteinExistence type="predicted"/>
<organism evidence="10 11">
    <name type="scientific">Dufourea novaeangliae</name>
    <name type="common">Sweat bee</name>
    <dbReference type="NCBI Taxonomy" id="178035"/>
    <lineage>
        <taxon>Eukaryota</taxon>
        <taxon>Metazoa</taxon>
        <taxon>Ecdysozoa</taxon>
        <taxon>Arthropoda</taxon>
        <taxon>Hexapoda</taxon>
        <taxon>Insecta</taxon>
        <taxon>Pterygota</taxon>
        <taxon>Neoptera</taxon>
        <taxon>Endopterygota</taxon>
        <taxon>Hymenoptera</taxon>
        <taxon>Apocrita</taxon>
        <taxon>Aculeata</taxon>
        <taxon>Apoidea</taxon>
        <taxon>Anthophila</taxon>
        <taxon>Halictidae</taxon>
        <taxon>Rophitinae</taxon>
        <taxon>Dufourea</taxon>
    </lineage>
</organism>
<keyword evidence="2" id="KW-1003">Cell membrane</keyword>
<evidence type="ECO:0000256" key="6">
    <source>
        <dbReference type="ARBA" id="ARBA00023170"/>
    </source>
</evidence>
<evidence type="ECO:0000256" key="4">
    <source>
        <dbReference type="ARBA" id="ARBA00022989"/>
    </source>
</evidence>
<evidence type="ECO:0000256" key="5">
    <source>
        <dbReference type="ARBA" id="ARBA00023136"/>
    </source>
</evidence>
<dbReference type="GO" id="GO:0005886">
    <property type="term" value="C:plasma membrane"/>
    <property type="evidence" value="ECO:0007669"/>
    <property type="project" value="UniProtKB-SubCell"/>
</dbReference>
<keyword evidence="4 8" id="KW-1133">Transmembrane helix</keyword>
<comment type="subcellular location">
    <subcellularLocation>
        <location evidence="1">Cell membrane</location>
        <topology evidence="1">Multi-pass membrane protein</topology>
    </subcellularLocation>
</comment>
<protein>
    <submittedName>
        <fullName evidence="10">Uncharacterized protein</fullName>
    </submittedName>
</protein>
<feature type="transmembrane region" description="Helical" evidence="8">
    <location>
        <begin position="349"/>
        <end position="368"/>
    </location>
</feature>
<feature type="transmembrane region" description="Helical" evidence="8">
    <location>
        <begin position="483"/>
        <end position="501"/>
    </location>
</feature>
<evidence type="ECO:0000256" key="7">
    <source>
        <dbReference type="ARBA" id="ARBA00023180"/>
    </source>
</evidence>
<dbReference type="AlphaFoldDB" id="A0A154P5P1"/>
<keyword evidence="5 8" id="KW-0472">Membrane</keyword>
<evidence type="ECO:0000256" key="2">
    <source>
        <dbReference type="ARBA" id="ARBA00022475"/>
    </source>
</evidence>
<name>A0A154P5P1_DUFNO</name>
<keyword evidence="3 8" id="KW-0812">Transmembrane</keyword>
<sequence length="616" mass="70883">MSTVFPAILLTSLLLIHIASEFSGPTQSTNYFFVSSFLEKWANATRTGRLAVVFDDYSHVDDFDVPRGVLDRFNVSARLVTLKHLISQRQERSRGYDQSFETESCVLLVFTDIDHLRDTLSSPHLVPFWQPENLYILQEQGPFRSDDHERFCEWAFARLWRLRRINRLVLFTTDKIIRYNPFTSVANRLFNNSCDWRCMKSLDDDFLVVTKPNGTDLSNLFVNDRRSFDKYTLKVSIFQSTTMTKFGNKYGGIDYKYLEEITRMMNVTPVLFTTKDQYGWRENGTFFGVLGHLVHESSDVSFNQFFVKDYLTRQIDFTAAFTADKLCVVVPKAPPVPDYLVIVKTFSGGAWLLIFAGHFFIAVIYTTLKGRVTKEKEIVAPEAVERIQNESGRCECPSKRRRLHVDQRETGFEIVAGSRGKRDHSGTVYPPETIRAEGSHSGGFERAALSSIVSLSKYITTVVLQLMQPFEGRNSGHRPRFPVRLFVMCSLWLGLILNGLFTSQLASILSKRMYYDDIDTLKELEESGLAILTGSRDIIEDALTDVTSPVMRRLHARMLYANETEINRRLFETRDAGYLQRLTTLPIKYNERQRRNLHIVKECPKEYVVANVMTKG</sequence>
<feature type="signal peptide" evidence="9">
    <location>
        <begin position="1"/>
        <end position="21"/>
    </location>
</feature>
<dbReference type="SUPFAM" id="SSF53850">
    <property type="entry name" value="Periplasmic binding protein-like II"/>
    <property type="match status" value="1"/>
</dbReference>
<keyword evidence="7" id="KW-0325">Glycoprotein</keyword>
<dbReference type="PANTHER" id="PTHR42643:SF38">
    <property type="entry name" value="IONOTROPIC RECEPTOR 100A"/>
    <property type="match status" value="1"/>
</dbReference>
<evidence type="ECO:0000256" key="8">
    <source>
        <dbReference type="SAM" id="Phobius"/>
    </source>
</evidence>
<gene>
    <name evidence="10" type="ORF">WN55_10419</name>
</gene>
<dbReference type="Gene3D" id="3.40.190.10">
    <property type="entry name" value="Periplasmic binding protein-like II"/>
    <property type="match status" value="1"/>
</dbReference>
<dbReference type="PANTHER" id="PTHR42643">
    <property type="entry name" value="IONOTROPIC RECEPTOR 20A-RELATED"/>
    <property type="match status" value="1"/>
</dbReference>
<keyword evidence="11" id="KW-1185">Reference proteome</keyword>
<evidence type="ECO:0000313" key="10">
    <source>
        <dbReference type="EMBL" id="KZC06508.1"/>
    </source>
</evidence>
<evidence type="ECO:0000313" key="11">
    <source>
        <dbReference type="Proteomes" id="UP000076502"/>
    </source>
</evidence>
<reference evidence="10 11" key="1">
    <citation type="submission" date="2015-07" db="EMBL/GenBank/DDBJ databases">
        <title>The genome of Dufourea novaeangliae.</title>
        <authorList>
            <person name="Pan H."/>
            <person name="Kapheim K."/>
        </authorList>
    </citation>
    <scope>NUCLEOTIDE SEQUENCE [LARGE SCALE GENOMIC DNA]</scope>
    <source>
        <strain evidence="10">0120121106</strain>
        <tissue evidence="10">Whole body</tissue>
    </source>
</reference>